<dbReference type="InterPro" id="IPR008995">
    <property type="entry name" value="Mo/tungstate-bd_C_term_dom"/>
</dbReference>
<proteinExistence type="predicted"/>
<evidence type="ECO:0000313" key="4">
    <source>
        <dbReference type="Proteomes" id="UP001524587"/>
    </source>
</evidence>
<gene>
    <name evidence="3" type="ORF">NFI95_16000</name>
</gene>
<dbReference type="PANTHER" id="PTHR42781">
    <property type="entry name" value="SPERMIDINE/PUTRESCINE IMPORT ATP-BINDING PROTEIN POTA"/>
    <property type="match status" value="1"/>
</dbReference>
<dbReference type="SUPFAM" id="SSF52540">
    <property type="entry name" value="P-loop containing nucleoside triphosphate hydrolases"/>
    <property type="match status" value="1"/>
</dbReference>
<name>A0ABT1WCV8_9PROT</name>
<dbReference type="InterPro" id="IPR003439">
    <property type="entry name" value="ABC_transporter-like_ATP-bd"/>
</dbReference>
<evidence type="ECO:0000259" key="2">
    <source>
        <dbReference type="PROSITE" id="PS50893"/>
    </source>
</evidence>
<comment type="caution">
    <text evidence="3">The sequence shown here is derived from an EMBL/GenBank/DDBJ whole genome shotgun (WGS) entry which is preliminary data.</text>
</comment>
<sequence>MPTPMPSTSPPPFRLSVEALRVRGARQAVVSASFSIAPGRTLALLGDAADGTSLLLDAIAGHAPIDHGAILRDGRPIGALPPRDRGIGLVSPRDPLFTHLDVAGNIGFPLRVRGLPSSERDRRIADGLALLGLDAVAHVCPADLSPADAVRAALARALAADPVLLLLDAPLQLLRPREREQLRRSLKRLVGARGLTMLLATEDRDEALSMGDEVGVLDRGTLHQVDSGAALLERPCDAVVAARIGDANLLPGRILENDGETARVRLPTGHVMEAEPFGALPENAACTLAVRPDRIATAFLNRRGSEMEAAEDALPGTLQDVLHLGDHLRLRFRLADGMELLVRRPPAAILAELRPGRVAMLAWQPHQARVFPVSDEQPARDAAQGYRAALLF</sequence>
<accession>A0ABT1WCV8</accession>
<organism evidence="3 4">
    <name type="scientific">Endosaccharibacter trunci</name>
    <dbReference type="NCBI Taxonomy" id="2812733"/>
    <lineage>
        <taxon>Bacteria</taxon>
        <taxon>Pseudomonadati</taxon>
        <taxon>Pseudomonadota</taxon>
        <taxon>Alphaproteobacteria</taxon>
        <taxon>Acetobacterales</taxon>
        <taxon>Acetobacteraceae</taxon>
        <taxon>Endosaccharibacter</taxon>
    </lineage>
</organism>
<protein>
    <submittedName>
        <fullName evidence="3">ABC transporter ATP-binding protein</fullName>
    </submittedName>
</protein>
<dbReference type="RefSeq" id="WP_422865434.1">
    <property type="nucleotide sequence ID" value="NZ_JAMSKV010000018.1"/>
</dbReference>
<keyword evidence="4" id="KW-1185">Reference proteome</keyword>
<reference evidence="3 4" key="1">
    <citation type="submission" date="2022-06" db="EMBL/GenBank/DDBJ databases">
        <title>Endosaccharibacter gen. nov., sp. nov., endophytic bacteria isolated from sugarcane.</title>
        <authorList>
            <person name="Pitiwittayakul N."/>
            <person name="Yukphan P."/>
            <person name="Charoenyingcharoen P."/>
            <person name="Tanasupawat S."/>
        </authorList>
    </citation>
    <scope>NUCLEOTIDE SEQUENCE [LARGE SCALE GENOMIC DNA]</scope>
    <source>
        <strain evidence="3 4">KSS8</strain>
    </source>
</reference>
<keyword evidence="1" id="KW-0813">Transport</keyword>
<dbReference type="Gene3D" id="3.40.50.300">
    <property type="entry name" value="P-loop containing nucleotide triphosphate hydrolases"/>
    <property type="match status" value="1"/>
</dbReference>
<evidence type="ECO:0000256" key="1">
    <source>
        <dbReference type="ARBA" id="ARBA00022448"/>
    </source>
</evidence>
<dbReference type="PROSITE" id="PS50893">
    <property type="entry name" value="ABC_TRANSPORTER_2"/>
    <property type="match status" value="1"/>
</dbReference>
<dbReference type="PANTHER" id="PTHR42781:SF4">
    <property type="entry name" value="SPERMIDINE_PUTRESCINE IMPORT ATP-BINDING PROTEIN POTA"/>
    <property type="match status" value="1"/>
</dbReference>
<dbReference type="SUPFAM" id="SSF50331">
    <property type="entry name" value="MOP-like"/>
    <property type="match status" value="1"/>
</dbReference>
<dbReference type="Proteomes" id="UP001524587">
    <property type="component" value="Unassembled WGS sequence"/>
</dbReference>
<dbReference type="Pfam" id="PF08402">
    <property type="entry name" value="TOBE_2"/>
    <property type="match status" value="1"/>
</dbReference>
<feature type="domain" description="ABC transporter" evidence="2">
    <location>
        <begin position="13"/>
        <end position="244"/>
    </location>
</feature>
<dbReference type="EMBL" id="JAMSKV010000018">
    <property type="protein sequence ID" value="MCQ8279946.1"/>
    <property type="molecule type" value="Genomic_DNA"/>
</dbReference>
<dbReference type="InterPro" id="IPR027417">
    <property type="entry name" value="P-loop_NTPase"/>
</dbReference>
<evidence type="ECO:0000313" key="3">
    <source>
        <dbReference type="EMBL" id="MCQ8279946.1"/>
    </source>
</evidence>
<keyword evidence="3" id="KW-0067">ATP-binding</keyword>
<dbReference type="Pfam" id="PF00005">
    <property type="entry name" value="ABC_tran"/>
    <property type="match status" value="1"/>
</dbReference>
<dbReference type="InterPro" id="IPR013611">
    <property type="entry name" value="Transp-assoc_OB_typ2"/>
</dbReference>
<dbReference type="InterPro" id="IPR050093">
    <property type="entry name" value="ABC_SmlMolc_Importer"/>
</dbReference>
<dbReference type="GO" id="GO:0005524">
    <property type="term" value="F:ATP binding"/>
    <property type="evidence" value="ECO:0007669"/>
    <property type="project" value="UniProtKB-KW"/>
</dbReference>
<keyword evidence="3" id="KW-0547">Nucleotide-binding</keyword>